<dbReference type="EMBL" id="JAZGQK010000033">
    <property type="protein sequence ID" value="MEE6263034.1"/>
    <property type="molecule type" value="Genomic_DNA"/>
</dbReference>
<protein>
    <submittedName>
        <fullName evidence="7">Aminotransferase class I/II-fold pyridoxal phosphate-dependent enzyme</fullName>
    </submittedName>
</protein>
<proteinExistence type="inferred from homology"/>
<dbReference type="RefSeq" id="WP_331217961.1">
    <property type="nucleotide sequence ID" value="NZ_JAZGQK010000033.1"/>
</dbReference>
<dbReference type="PROSITE" id="PS50949">
    <property type="entry name" value="HTH_GNTR"/>
    <property type="match status" value="1"/>
</dbReference>
<gene>
    <name evidence="7" type="ORF">V1633_31605</name>
</gene>
<keyword evidence="7" id="KW-0032">Aminotransferase</keyword>
<evidence type="ECO:0000256" key="2">
    <source>
        <dbReference type="ARBA" id="ARBA00022898"/>
    </source>
</evidence>
<evidence type="ECO:0000313" key="8">
    <source>
        <dbReference type="Proteomes" id="UP001332243"/>
    </source>
</evidence>
<keyword evidence="7" id="KW-0808">Transferase</keyword>
<evidence type="ECO:0000259" key="6">
    <source>
        <dbReference type="PROSITE" id="PS50949"/>
    </source>
</evidence>
<dbReference type="SMART" id="SM00345">
    <property type="entry name" value="HTH_GNTR"/>
    <property type="match status" value="1"/>
</dbReference>
<sequence length="446" mass="45525">MAAHYQIAGTTAAEISASVESGVRTNALPAGTLLPAVRALAGELGVSPGTVAKAYQVLRQRGVVETAGRNGTRIRPEPPVGGRRADLRLPAPPGALDLSVGGPDQRLLPPLGPHLATLAATAGPPTGYERGGVLPELVDAARERLAADGVPADAVTVTGGASDGIERLLVSNLSPGDAVAIEDPGWANLIDLVAALGLRIVPMPVDDDGPTPTGLRAALAAGARAVIVTSRAHNPTGAAVTAERAAQLRQVLAGHPDVLLIEDDHAAELSVEPLHPLAGATGSWAFVRSASKPYGPDLRVAILAGDEATVARVAGRLRVGAGWVSTVLQRLTLALWRDPQVTDRIDRAREGYAERVAALRAALAERGVTAHGRTGINVWVPVPDETRTVAGLRDAGYVVAPGALYRLGSGPGIRITVSPLTGADITPLADAVARAAVPATPTTLSA</sequence>
<organism evidence="7 8">
    <name type="scientific">Plantactinospora sonchi</name>
    <dbReference type="NCBI Taxonomy" id="1544735"/>
    <lineage>
        <taxon>Bacteria</taxon>
        <taxon>Bacillati</taxon>
        <taxon>Actinomycetota</taxon>
        <taxon>Actinomycetes</taxon>
        <taxon>Micromonosporales</taxon>
        <taxon>Micromonosporaceae</taxon>
        <taxon>Plantactinospora</taxon>
    </lineage>
</organism>
<evidence type="ECO:0000256" key="1">
    <source>
        <dbReference type="ARBA" id="ARBA00005384"/>
    </source>
</evidence>
<dbReference type="Pfam" id="PF00155">
    <property type="entry name" value="Aminotran_1_2"/>
    <property type="match status" value="1"/>
</dbReference>
<dbReference type="InterPro" id="IPR004839">
    <property type="entry name" value="Aminotransferase_I/II_large"/>
</dbReference>
<comment type="caution">
    <text evidence="7">The sequence shown here is derived from an EMBL/GenBank/DDBJ whole genome shotgun (WGS) entry which is preliminary data.</text>
</comment>
<keyword evidence="4" id="KW-0238">DNA-binding</keyword>
<reference evidence="7 8" key="1">
    <citation type="submission" date="2024-01" db="EMBL/GenBank/DDBJ databases">
        <title>Genome insights into Plantactinospora sonchi sp. nov.</title>
        <authorList>
            <person name="Wang L."/>
        </authorList>
    </citation>
    <scope>NUCLEOTIDE SEQUENCE [LARGE SCALE GENOMIC DNA]</scope>
    <source>
        <strain evidence="7 8">NEAU-QY2</strain>
    </source>
</reference>
<name>A0ABU7S3N4_9ACTN</name>
<dbReference type="PANTHER" id="PTHR46577">
    <property type="entry name" value="HTH-TYPE TRANSCRIPTIONAL REGULATORY PROTEIN GABR"/>
    <property type="match status" value="1"/>
</dbReference>
<accession>A0ABU7S3N4</accession>
<dbReference type="InterPro" id="IPR000524">
    <property type="entry name" value="Tscrpt_reg_HTH_GntR"/>
</dbReference>
<evidence type="ECO:0000256" key="4">
    <source>
        <dbReference type="ARBA" id="ARBA00023125"/>
    </source>
</evidence>
<keyword evidence="2" id="KW-0663">Pyridoxal phosphate</keyword>
<dbReference type="CDD" id="cd00609">
    <property type="entry name" value="AAT_like"/>
    <property type="match status" value="1"/>
</dbReference>
<dbReference type="Proteomes" id="UP001332243">
    <property type="component" value="Unassembled WGS sequence"/>
</dbReference>
<dbReference type="SUPFAM" id="SSF46785">
    <property type="entry name" value="Winged helix' DNA-binding domain"/>
    <property type="match status" value="1"/>
</dbReference>
<dbReference type="InterPro" id="IPR036388">
    <property type="entry name" value="WH-like_DNA-bd_sf"/>
</dbReference>
<keyword evidence="8" id="KW-1185">Reference proteome</keyword>
<dbReference type="CDD" id="cd07377">
    <property type="entry name" value="WHTH_GntR"/>
    <property type="match status" value="1"/>
</dbReference>
<evidence type="ECO:0000313" key="7">
    <source>
        <dbReference type="EMBL" id="MEE6263034.1"/>
    </source>
</evidence>
<dbReference type="Pfam" id="PF00392">
    <property type="entry name" value="GntR"/>
    <property type="match status" value="1"/>
</dbReference>
<keyword evidence="3" id="KW-0805">Transcription regulation</keyword>
<dbReference type="InterPro" id="IPR015424">
    <property type="entry name" value="PyrdxlP-dep_Trfase"/>
</dbReference>
<dbReference type="InterPro" id="IPR051446">
    <property type="entry name" value="HTH_trans_reg/aminotransferase"/>
</dbReference>
<evidence type="ECO:0000256" key="5">
    <source>
        <dbReference type="ARBA" id="ARBA00023163"/>
    </source>
</evidence>
<dbReference type="GO" id="GO:0008483">
    <property type="term" value="F:transaminase activity"/>
    <property type="evidence" value="ECO:0007669"/>
    <property type="project" value="UniProtKB-KW"/>
</dbReference>
<comment type="similarity">
    <text evidence="1">In the C-terminal section; belongs to the class-I pyridoxal-phosphate-dependent aminotransferase family.</text>
</comment>
<dbReference type="Gene3D" id="3.40.640.10">
    <property type="entry name" value="Type I PLP-dependent aspartate aminotransferase-like (Major domain)"/>
    <property type="match status" value="1"/>
</dbReference>
<dbReference type="Gene3D" id="1.10.10.10">
    <property type="entry name" value="Winged helix-like DNA-binding domain superfamily/Winged helix DNA-binding domain"/>
    <property type="match status" value="1"/>
</dbReference>
<dbReference type="SUPFAM" id="SSF53383">
    <property type="entry name" value="PLP-dependent transferases"/>
    <property type="match status" value="1"/>
</dbReference>
<evidence type="ECO:0000256" key="3">
    <source>
        <dbReference type="ARBA" id="ARBA00023015"/>
    </source>
</evidence>
<dbReference type="InterPro" id="IPR015421">
    <property type="entry name" value="PyrdxlP-dep_Trfase_major"/>
</dbReference>
<feature type="domain" description="HTH gntR-type" evidence="6">
    <location>
        <begin position="9"/>
        <end position="77"/>
    </location>
</feature>
<dbReference type="PANTHER" id="PTHR46577:SF1">
    <property type="entry name" value="HTH-TYPE TRANSCRIPTIONAL REGULATORY PROTEIN GABR"/>
    <property type="match status" value="1"/>
</dbReference>
<keyword evidence="5" id="KW-0804">Transcription</keyword>
<dbReference type="InterPro" id="IPR036390">
    <property type="entry name" value="WH_DNA-bd_sf"/>
</dbReference>